<sequence>MIAVPIALARLYSGGLWASIAAHQVTNSLPGLVLMLILTGTMPAS</sequence>
<proteinExistence type="predicted"/>
<gene>
    <name evidence="1" type="ORF">I551_8020</name>
</gene>
<dbReference type="Proteomes" id="UP000020681">
    <property type="component" value="Unassembled WGS sequence"/>
</dbReference>
<reference evidence="1 2" key="1">
    <citation type="submission" date="2014-01" db="EMBL/GenBank/DDBJ databases">
        <authorList>
            <person name="Dobos K."/>
            <person name="Lenaerts A."/>
            <person name="Ordway D."/>
            <person name="DeGroote M.A."/>
            <person name="Parker T."/>
            <person name="Sizemore C."/>
            <person name="Tallon L.J."/>
            <person name="Sadzewicz L.K."/>
            <person name="Sengamalay N."/>
            <person name="Fraser C.M."/>
            <person name="Hine E."/>
            <person name="Shefchek K.A."/>
            <person name="Das S.P."/>
            <person name="Tettelin H."/>
        </authorList>
    </citation>
    <scope>NUCLEOTIDE SEQUENCE [LARGE SCALE GENOMIC DNA]</scope>
    <source>
        <strain evidence="1 2">Harvey</strain>
    </source>
</reference>
<comment type="caution">
    <text evidence="1">The sequence shown here is derived from an EMBL/GenBank/DDBJ whole genome shotgun (WGS) entry which is preliminary data.</text>
</comment>
<keyword evidence="2" id="KW-1185">Reference proteome</keyword>
<name>A0ABP3A6J4_MYCUL</name>
<evidence type="ECO:0000313" key="2">
    <source>
        <dbReference type="Proteomes" id="UP000020681"/>
    </source>
</evidence>
<dbReference type="EMBL" id="JAOL01000190">
    <property type="protein sequence ID" value="EUA85482.1"/>
    <property type="molecule type" value="Genomic_DNA"/>
</dbReference>
<accession>A0ABP3A6J4</accession>
<evidence type="ECO:0000313" key="1">
    <source>
        <dbReference type="EMBL" id="EUA85482.1"/>
    </source>
</evidence>
<organism evidence="1 2">
    <name type="scientific">Mycobacterium ulcerans str. Harvey</name>
    <dbReference type="NCBI Taxonomy" id="1299332"/>
    <lineage>
        <taxon>Bacteria</taxon>
        <taxon>Bacillati</taxon>
        <taxon>Actinomycetota</taxon>
        <taxon>Actinomycetes</taxon>
        <taxon>Mycobacteriales</taxon>
        <taxon>Mycobacteriaceae</taxon>
        <taxon>Mycobacterium</taxon>
        <taxon>Mycobacterium ulcerans group</taxon>
    </lineage>
</organism>
<protein>
    <submittedName>
        <fullName evidence="1">Conserved membrane domain protein</fullName>
    </submittedName>
</protein>